<evidence type="ECO:0000313" key="2">
    <source>
        <dbReference type="EMBL" id="CAB4614538.1"/>
    </source>
</evidence>
<keyword evidence="1" id="KW-0812">Transmembrane</keyword>
<accession>A0A6J6I1F5</accession>
<sequence>MTIARNIFLLLHVLGFIGILGALLSQLPKAQKRILGGAMHSALLSLVSGIALIGIKTSLHATDPEKWDAPDHAKVGIKLVLLIAILVLGYMNTKKPVVATKIWATMVGLALLNLVIALSF</sequence>
<dbReference type="AlphaFoldDB" id="A0A6J6I1F5"/>
<gene>
    <name evidence="2" type="ORF">UFOPK1842_00968</name>
</gene>
<keyword evidence="1" id="KW-1133">Transmembrane helix</keyword>
<dbReference type="EMBL" id="CAEZUQ010000139">
    <property type="protein sequence ID" value="CAB4614538.1"/>
    <property type="molecule type" value="Genomic_DNA"/>
</dbReference>
<keyword evidence="1" id="KW-0472">Membrane</keyword>
<feature type="transmembrane region" description="Helical" evidence="1">
    <location>
        <begin position="6"/>
        <end position="27"/>
    </location>
</feature>
<name>A0A6J6I1F5_9ZZZZ</name>
<feature type="transmembrane region" description="Helical" evidence="1">
    <location>
        <begin position="34"/>
        <end position="55"/>
    </location>
</feature>
<organism evidence="2">
    <name type="scientific">freshwater metagenome</name>
    <dbReference type="NCBI Taxonomy" id="449393"/>
    <lineage>
        <taxon>unclassified sequences</taxon>
        <taxon>metagenomes</taxon>
        <taxon>ecological metagenomes</taxon>
    </lineage>
</organism>
<protein>
    <submittedName>
        <fullName evidence="2">Unannotated protein</fullName>
    </submittedName>
</protein>
<proteinExistence type="predicted"/>
<reference evidence="2" key="1">
    <citation type="submission" date="2020-05" db="EMBL/GenBank/DDBJ databases">
        <authorList>
            <person name="Chiriac C."/>
            <person name="Salcher M."/>
            <person name="Ghai R."/>
            <person name="Kavagutti S V."/>
        </authorList>
    </citation>
    <scope>NUCLEOTIDE SEQUENCE</scope>
</reference>
<feature type="transmembrane region" description="Helical" evidence="1">
    <location>
        <begin position="75"/>
        <end position="91"/>
    </location>
</feature>
<evidence type="ECO:0000256" key="1">
    <source>
        <dbReference type="SAM" id="Phobius"/>
    </source>
</evidence>
<feature type="transmembrane region" description="Helical" evidence="1">
    <location>
        <begin position="98"/>
        <end position="118"/>
    </location>
</feature>